<dbReference type="InterPro" id="IPR036005">
    <property type="entry name" value="Creatinase/aminopeptidase-like"/>
</dbReference>
<dbReference type="PROSITE" id="PS00680">
    <property type="entry name" value="MAP_1"/>
    <property type="match status" value="1"/>
</dbReference>
<gene>
    <name evidence="6" type="ORF">LCGC14_2931940</name>
</gene>
<accession>A0A0F8XL29</accession>
<evidence type="ECO:0000256" key="4">
    <source>
        <dbReference type="ARBA" id="ARBA00022801"/>
    </source>
</evidence>
<dbReference type="SUPFAM" id="SSF55920">
    <property type="entry name" value="Creatinase/aminopeptidase"/>
    <property type="match status" value="1"/>
</dbReference>
<dbReference type="InterPro" id="IPR002467">
    <property type="entry name" value="Pept_M24A_MAP1"/>
</dbReference>
<dbReference type="GO" id="GO:0006508">
    <property type="term" value="P:proteolysis"/>
    <property type="evidence" value="ECO:0007669"/>
    <property type="project" value="UniProtKB-KW"/>
</dbReference>
<organism evidence="6">
    <name type="scientific">marine sediment metagenome</name>
    <dbReference type="NCBI Taxonomy" id="412755"/>
    <lineage>
        <taxon>unclassified sequences</taxon>
        <taxon>metagenomes</taxon>
        <taxon>ecological metagenomes</taxon>
    </lineage>
</organism>
<evidence type="ECO:0000259" key="5">
    <source>
        <dbReference type="Pfam" id="PF00557"/>
    </source>
</evidence>
<comment type="caution">
    <text evidence="6">The sequence shown here is derived from an EMBL/GenBank/DDBJ whole genome shotgun (WGS) entry which is preliminary data.</text>
</comment>
<keyword evidence="3" id="KW-0479">Metal-binding</keyword>
<name>A0A0F8XL29_9ZZZZ</name>
<feature type="non-terminal residue" evidence="6">
    <location>
        <position position="1"/>
    </location>
</feature>
<dbReference type="AlphaFoldDB" id="A0A0F8XL29"/>
<protein>
    <recommendedName>
        <fullName evidence="5">Peptidase M24 domain-containing protein</fullName>
    </recommendedName>
</protein>
<dbReference type="InterPro" id="IPR000994">
    <property type="entry name" value="Pept_M24"/>
</dbReference>
<dbReference type="PANTHER" id="PTHR43330:SF27">
    <property type="entry name" value="METHIONINE AMINOPEPTIDASE"/>
    <property type="match status" value="1"/>
</dbReference>
<dbReference type="GO" id="GO:0070006">
    <property type="term" value="F:metalloaminopeptidase activity"/>
    <property type="evidence" value="ECO:0007669"/>
    <property type="project" value="InterPro"/>
</dbReference>
<proteinExistence type="predicted"/>
<dbReference type="InterPro" id="IPR001714">
    <property type="entry name" value="Pept_M24_MAP"/>
</dbReference>
<dbReference type="Gene3D" id="3.90.230.10">
    <property type="entry name" value="Creatinase/methionine aminopeptidase superfamily"/>
    <property type="match status" value="1"/>
</dbReference>
<keyword evidence="2" id="KW-0645">Protease</keyword>
<feature type="domain" description="Peptidase M24" evidence="5">
    <location>
        <begin position="2"/>
        <end position="90"/>
    </location>
</feature>
<evidence type="ECO:0000313" key="6">
    <source>
        <dbReference type="EMBL" id="KKK69643.1"/>
    </source>
</evidence>
<reference evidence="6" key="1">
    <citation type="journal article" date="2015" name="Nature">
        <title>Complex archaea that bridge the gap between prokaryotes and eukaryotes.</title>
        <authorList>
            <person name="Spang A."/>
            <person name="Saw J.H."/>
            <person name="Jorgensen S.L."/>
            <person name="Zaremba-Niedzwiedzka K."/>
            <person name="Martijn J."/>
            <person name="Lind A.E."/>
            <person name="van Eijk R."/>
            <person name="Schleper C."/>
            <person name="Guy L."/>
            <person name="Ettema T.J."/>
        </authorList>
    </citation>
    <scope>NUCLEOTIDE SEQUENCE</scope>
</reference>
<dbReference type="GO" id="GO:0005829">
    <property type="term" value="C:cytosol"/>
    <property type="evidence" value="ECO:0007669"/>
    <property type="project" value="TreeGrafter"/>
</dbReference>
<dbReference type="Pfam" id="PF00557">
    <property type="entry name" value="Peptidase_M24"/>
    <property type="match status" value="1"/>
</dbReference>
<dbReference type="GO" id="GO:0046872">
    <property type="term" value="F:metal ion binding"/>
    <property type="evidence" value="ECO:0007669"/>
    <property type="project" value="UniProtKB-KW"/>
</dbReference>
<sequence length="101" mass="10997">QEHAEKKNGFFVVREFVGHGIGTNLHEEPQIPNFGKPGRGQRLKSGMTLAIEPMVNAGGFDVKVLDDGWTAVTKDGSRSAHFEHTVLVTPEGGRALTIMKD</sequence>
<evidence type="ECO:0000256" key="2">
    <source>
        <dbReference type="ARBA" id="ARBA00022670"/>
    </source>
</evidence>
<dbReference type="EMBL" id="LAZR01058550">
    <property type="protein sequence ID" value="KKK69643.1"/>
    <property type="molecule type" value="Genomic_DNA"/>
</dbReference>
<keyword evidence="4" id="KW-0378">Hydrolase</keyword>
<evidence type="ECO:0000256" key="1">
    <source>
        <dbReference type="ARBA" id="ARBA00022438"/>
    </source>
</evidence>
<dbReference type="PRINTS" id="PR00599">
    <property type="entry name" value="MAPEPTIDASE"/>
</dbReference>
<dbReference type="PANTHER" id="PTHR43330">
    <property type="entry name" value="METHIONINE AMINOPEPTIDASE"/>
    <property type="match status" value="1"/>
</dbReference>
<evidence type="ECO:0000256" key="3">
    <source>
        <dbReference type="ARBA" id="ARBA00022723"/>
    </source>
</evidence>
<keyword evidence="1" id="KW-0031">Aminopeptidase</keyword>